<name>A0A2H3A6D0_TRIPA</name>
<proteinExistence type="predicted"/>
<evidence type="ECO:0000259" key="3">
    <source>
        <dbReference type="PROSITE" id="PS50966"/>
    </source>
</evidence>
<keyword evidence="1" id="KW-0479">Metal-binding</keyword>
<dbReference type="GO" id="GO:0008270">
    <property type="term" value="F:zinc ion binding"/>
    <property type="evidence" value="ECO:0007669"/>
    <property type="project" value="UniProtKB-KW"/>
</dbReference>
<feature type="compositionally biased region" description="Polar residues" evidence="2">
    <location>
        <begin position="1"/>
        <end position="10"/>
    </location>
</feature>
<organism evidence="4 5">
    <name type="scientific">Trichoderma parareesei</name>
    <name type="common">Filamentous fungus</name>
    <dbReference type="NCBI Taxonomy" id="858221"/>
    <lineage>
        <taxon>Eukaryota</taxon>
        <taxon>Fungi</taxon>
        <taxon>Dikarya</taxon>
        <taxon>Ascomycota</taxon>
        <taxon>Pezizomycotina</taxon>
        <taxon>Sordariomycetes</taxon>
        <taxon>Hypocreomycetidae</taxon>
        <taxon>Hypocreales</taxon>
        <taxon>Hypocreaceae</taxon>
        <taxon>Trichoderma</taxon>
    </lineage>
</organism>
<feature type="compositionally biased region" description="Acidic residues" evidence="2">
    <location>
        <begin position="47"/>
        <end position="58"/>
    </location>
</feature>
<sequence length="502" mass="55329">MSVPVTSLSKLTLEEMSPTSPSAFHTGLQPYDCLDSTLQDSSSDLDSGSDESEDEDELSMVVQSPANLAYDIHRLPQKEQDAVRDVFGEPPAIALQQCRLIDNTYAFQMTELVTQSVRIRATGDGSSCMTCSCGRNDGEGDGDAREPCSHLFWLLDRLTKQILYDYDAKTPLTMTPAGFAEELGDPFTAIAEHHLDVLSSGLHCQVIDPESIYGDEGELASHRVQESRELLAAVYGMSPDDFRPDLCGQRLLGKKKVVKRNDLDCTVLRMLLDNPHFFNYFQSAVSRPQDAVSDAFRKLSQRVDRVLRRFDAYAADPASAKRRSAETLPDVSWAAKHINGCIKLIRNCIFTRNRPLQPSEEDAAARTLVHILSAVVARNHDVLSLPATSESPLSPSSHPAGGLLSRTERNLYLSLIGDADRDADFVIAELGLIPEAASQHLHTLEAIFEDIGSHGAPVGYFEKFKALLGRLRGTRRRSSGGLKRQGDGEYDGGAFRESKRMK</sequence>
<evidence type="ECO:0000313" key="4">
    <source>
        <dbReference type="EMBL" id="OTA07491.1"/>
    </source>
</evidence>
<protein>
    <recommendedName>
        <fullName evidence="3">SWIM-type domain-containing protein</fullName>
    </recommendedName>
</protein>
<comment type="caution">
    <text evidence="4">The sequence shown here is derived from an EMBL/GenBank/DDBJ whole genome shotgun (WGS) entry which is preliminary data.</text>
</comment>
<dbReference type="EMBL" id="LFMI01000777">
    <property type="protein sequence ID" value="OTA07491.1"/>
    <property type="molecule type" value="Genomic_DNA"/>
</dbReference>
<feature type="region of interest" description="Disordered" evidence="2">
    <location>
        <begin position="1"/>
        <end position="59"/>
    </location>
</feature>
<accession>A0A2H3A6D0</accession>
<dbReference type="AlphaFoldDB" id="A0A2H3A6D0"/>
<evidence type="ECO:0000256" key="2">
    <source>
        <dbReference type="SAM" id="MobiDB-lite"/>
    </source>
</evidence>
<dbReference type="PROSITE" id="PS50966">
    <property type="entry name" value="ZF_SWIM"/>
    <property type="match status" value="1"/>
</dbReference>
<evidence type="ECO:0000256" key="1">
    <source>
        <dbReference type="PROSITE-ProRule" id="PRU00325"/>
    </source>
</evidence>
<feature type="region of interest" description="Disordered" evidence="2">
    <location>
        <begin position="476"/>
        <end position="502"/>
    </location>
</feature>
<dbReference type="Proteomes" id="UP000219286">
    <property type="component" value="Unassembled WGS sequence"/>
</dbReference>
<gene>
    <name evidence="4" type="ORF">A9Z42_0083550</name>
</gene>
<keyword evidence="1" id="KW-0862">Zinc</keyword>
<keyword evidence="5" id="KW-1185">Reference proteome</keyword>
<evidence type="ECO:0000313" key="5">
    <source>
        <dbReference type="Proteomes" id="UP000219286"/>
    </source>
</evidence>
<feature type="domain" description="SWIM-type" evidence="3">
    <location>
        <begin position="117"/>
        <end position="159"/>
    </location>
</feature>
<dbReference type="OrthoDB" id="5387895at2759"/>
<dbReference type="InterPro" id="IPR007527">
    <property type="entry name" value="Znf_SWIM"/>
</dbReference>
<feature type="compositionally biased region" description="Low complexity" evidence="2">
    <location>
        <begin position="32"/>
        <end position="46"/>
    </location>
</feature>
<keyword evidence="1" id="KW-0863">Zinc-finger</keyword>
<reference evidence="4 5" key="1">
    <citation type="journal article" date="2015" name="Genome Announc.">
        <title>Genome sequence and annotation of Trichoderma parareesei, the ancestor of the cellulase producer Trichoderma reesei.</title>
        <authorList>
            <person name="Yang D."/>
            <person name="Pomraning K."/>
            <person name="Kopchinskiy A."/>
            <person name="Karimi Aghcheh R."/>
            <person name="Atanasova L."/>
            <person name="Chenthamara K."/>
            <person name="Baker S.E."/>
            <person name="Zhang R."/>
            <person name="Shen Q."/>
            <person name="Freitag M."/>
            <person name="Kubicek C.P."/>
            <person name="Druzhinina I.S."/>
        </authorList>
    </citation>
    <scope>NUCLEOTIDE SEQUENCE [LARGE SCALE GENOMIC DNA]</scope>
    <source>
        <strain evidence="4 5">CBS 125925</strain>
    </source>
</reference>